<comment type="caution">
    <text evidence="2">The sequence shown here is derived from an EMBL/GenBank/DDBJ whole genome shotgun (WGS) entry which is preliminary data.</text>
</comment>
<sequence>MIFAFVASSVELDKRTYASDSYARLVWFAMETKGEPTTRCIVITSVNGDTTEIVTTFDIGNTSKIVTTSINENTTEETELNTEDPFNATTVVIRIPTDIKNTSVDFTVEYEEYPNGSINEEPSESNEKNDSNSYAEKSLKGDQKIFFEAQKKNFKPEVSEESSEQNAEYDEYYEYSEKSDEEEMENEDETHNEKEEIDEKEIYIEKEEIDEKEIDVDNAEEEEEETNDAEAEVEKNETSDEDTGEEENEASDEDSYEDNSKEKDKDYVDDEEENKKAKEISYKDEKVVEDDIDNEKGEESYEKEEDDDDIDNEKGEESYEKEEDDEIDDEKGKGDEDHTDDEKEAEEMNSVERKAKDDHIHDEEEEDEYEQEEEEGEDDEDTNKTKKEYEDNYKKEKYKKEKAKDYLSETSYRQSHEEHNKFPYVIICSTSGLEKLCFGHKERKDRLLVCNDARRRVCYNQGLSICKISDFNKPKIRRRRIADQSETDGQQSPQINCHNCEVDIKMVVREGEENVTPDVKIKISEIDPTANIMDITDEDDIGVLNV</sequence>
<keyword evidence="3" id="KW-1185">Reference proteome</keyword>
<feature type="compositionally biased region" description="Acidic residues" evidence="1">
    <location>
        <begin position="239"/>
        <end position="257"/>
    </location>
</feature>
<evidence type="ECO:0000313" key="2">
    <source>
        <dbReference type="EMBL" id="GFT93921.1"/>
    </source>
</evidence>
<name>A0A8X6PZZ0_NEPPI</name>
<proteinExistence type="predicted"/>
<feature type="compositionally biased region" description="Acidic residues" evidence="1">
    <location>
        <begin position="337"/>
        <end position="349"/>
    </location>
</feature>
<dbReference type="AlphaFoldDB" id="A0A8X6PZZ0"/>
<feature type="region of interest" description="Disordered" evidence="1">
    <location>
        <begin position="151"/>
        <end position="388"/>
    </location>
</feature>
<dbReference type="EMBL" id="BMAW01121429">
    <property type="protein sequence ID" value="GFT93921.1"/>
    <property type="molecule type" value="Genomic_DNA"/>
</dbReference>
<evidence type="ECO:0000256" key="1">
    <source>
        <dbReference type="SAM" id="MobiDB-lite"/>
    </source>
</evidence>
<feature type="region of interest" description="Disordered" evidence="1">
    <location>
        <begin position="113"/>
        <end position="136"/>
    </location>
</feature>
<feature type="compositionally biased region" description="Acidic residues" evidence="1">
    <location>
        <begin position="363"/>
        <end position="381"/>
    </location>
</feature>
<dbReference type="OrthoDB" id="6437688at2759"/>
<reference evidence="2" key="1">
    <citation type="submission" date="2020-08" db="EMBL/GenBank/DDBJ databases">
        <title>Multicomponent nature underlies the extraordinary mechanical properties of spider dragline silk.</title>
        <authorList>
            <person name="Kono N."/>
            <person name="Nakamura H."/>
            <person name="Mori M."/>
            <person name="Yoshida Y."/>
            <person name="Ohtoshi R."/>
            <person name="Malay A.D."/>
            <person name="Moran D.A.P."/>
            <person name="Tomita M."/>
            <person name="Numata K."/>
            <person name="Arakawa K."/>
        </authorList>
    </citation>
    <scope>NUCLEOTIDE SEQUENCE</scope>
</reference>
<evidence type="ECO:0000313" key="3">
    <source>
        <dbReference type="Proteomes" id="UP000887013"/>
    </source>
</evidence>
<organism evidence="2 3">
    <name type="scientific">Nephila pilipes</name>
    <name type="common">Giant wood spider</name>
    <name type="synonym">Nephila maculata</name>
    <dbReference type="NCBI Taxonomy" id="299642"/>
    <lineage>
        <taxon>Eukaryota</taxon>
        <taxon>Metazoa</taxon>
        <taxon>Ecdysozoa</taxon>
        <taxon>Arthropoda</taxon>
        <taxon>Chelicerata</taxon>
        <taxon>Arachnida</taxon>
        <taxon>Araneae</taxon>
        <taxon>Araneomorphae</taxon>
        <taxon>Entelegynae</taxon>
        <taxon>Araneoidea</taxon>
        <taxon>Nephilidae</taxon>
        <taxon>Nephila</taxon>
    </lineage>
</organism>
<gene>
    <name evidence="2" type="primary">NCL1_14891</name>
    <name evidence="2" type="ORF">NPIL_162321</name>
</gene>
<protein>
    <submittedName>
        <fullName evidence="2">Uncharacterized protein</fullName>
    </submittedName>
</protein>
<feature type="compositionally biased region" description="Acidic residues" evidence="1">
    <location>
        <begin position="159"/>
        <end position="188"/>
    </location>
</feature>
<feature type="compositionally biased region" description="Acidic residues" evidence="1">
    <location>
        <begin position="319"/>
        <end position="329"/>
    </location>
</feature>
<accession>A0A8X6PZZ0</accession>
<dbReference type="Proteomes" id="UP000887013">
    <property type="component" value="Unassembled WGS sequence"/>
</dbReference>
<feature type="compositionally biased region" description="Basic and acidic residues" evidence="1">
    <location>
        <begin position="273"/>
        <end position="286"/>
    </location>
</feature>
<feature type="compositionally biased region" description="Acidic residues" evidence="1">
    <location>
        <begin position="301"/>
        <end position="311"/>
    </location>
</feature>
<feature type="compositionally biased region" description="Basic and acidic residues" evidence="1">
    <location>
        <begin position="350"/>
        <end position="362"/>
    </location>
</feature>
<feature type="compositionally biased region" description="Acidic residues" evidence="1">
    <location>
        <begin position="207"/>
        <end position="231"/>
    </location>
</feature>